<feature type="region of interest" description="Disordered" evidence="1">
    <location>
        <begin position="255"/>
        <end position="286"/>
    </location>
</feature>
<keyword evidence="3" id="KW-1185">Reference proteome</keyword>
<proteinExistence type="predicted"/>
<feature type="compositionally biased region" description="Gly residues" evidence="1">
    <location>
        <begin position="272"/>
        <end position="286"/>
    </location>
</feature>
<reference evidence="3" key="1">
    <citation type="journal article" date="2019" name="Int. J. Syst. Evol. Microbiol.">
        <title>The Global Catalogue of Microorganisms (GCM) 10K type strain sequencing project: providing services to taxonomists for standard genome sequencing and annotation.</title>
        <authorList>
            <consortium name="The Broad Institute Genomics Platform"/>
            <consortium name="The Broad Institute Genome Sequencing Center for Infectious Disease"/>
            <person name="Wu L."/>
            <person name="Ma J."/>
        </authorList>
    </citation>
    <scope>NUCLEOTIDE SEQUENCE [LARGE SCALE GENOMIC DNA]</scope>
    <source>
        <strain evidence="3">JCM 9091</strain>
    </source>
</reference>
<name>A0ABP6M384_9ACTN</name>
<dbReference type="EMBL" id="BAAAUF010000060">
    <property type="protein sequence ID" value="GAA3067816.1"/>
    <property type="molecule type" value="Genomic_DNA"/>
</dbReference>
<comment type="caution">
    <text evidence="2">The sequence shown here is derived from an EMBL/GenBank/DDBJ whole genome shotgun (WGS) entry which is preliminary data.</text>
</comment>
<dbReference type="Proteomes" id="UP001501532">
    <property type="component" value="Unassembled WGS sequence"/>
</dbReference>
<evidence type="ECO:0000256" key="1">
    <source>
        <dbReference type="SAM" id="MobiDB-lite"/>
    </source>
</evidence>
<accession>A0ABP6M384</accession>
<sequence length="286" mass="32082">MPRRERPEPVLPVNGRVRVREVFPRGLLQEPWLPSFFRVEPNDPTRGLPGGPAMQPESPAAPCTPKQCRRWLKAADAYAAAVDGISFELMAAQERADRWWMLWSRPWAGRALRKVQLRYPEVVREACEAYEPVRREIRWAIQAEEENDAARARLAVRDVWGRATAPGAEGASLTFVFRHDVPPRDVPESATVDRSFVDVRRLRMALAGLGRPCVVWDRAALAKTEEELAGLTFRRWWQDQFSEDYEAFSVGCRARGVPSSSSARTNRDPGGAATGGTGGFTGFSIH</sequence>
<organism evidence="2 3">
    <name type="scientific">Streptomyces glomeratus</name>
    <dbReference type="NCBI Taxonomy" id="284452"/>
    <lineage>
        <taxon>Bacteria</taxon>
        <taxon>Bacillati</taxon>
        <taxon>Actinomycetota</taxon>
        <taxon>Actinomycetes</taxon>
        <taxon>Kitasatosporales</taxon>
        <taxon>Streptomycetaceae</taxon>
        <taxon>Streptomyces</taxon>
    </lineage>
</organism>
<evidence type="ECO:0000313" key="3">
    <source>
        <dbReference type="Proteomes" id="UP001501532"/>
    </source>
</evidence>
<evidence type="ECO:0000313" key="2">
    <source>
        <dbReference type="EMBL" id="GAA3067816.1"/>
    </source>
</evidence>
<protein>
    <submittedName>
        <fullName evidence="2">Uncharacterized protein</fullName>
    </submittedName>
</protein>
<gene>
    <name evidence="2" type="ORF">GCM10010448_58990</name>
</gene>